<keyword evidence="1" id="KW-1133">Transmembrane helix</keyword>
<evidence type="ECO:0000313" key="3">
    <source>
        <dbReference type="Proteomes" id="UP001390339"/>
    </source>
</evidence>
<protein>
    <submittedName>
        <fullName evidence="2">Uncharacterized protein</fullName>
    </submittedName>
</protein>
<sequence length="71" mass="8144">MGIWSKIPAVGQFCEDPEGWARIACVNLVPPPFVLAAKIALFVWFLPDLMILTTNALAFVYLKYRRFRHGY</sequence>
<keyword evidence="1" id="KW-0472">Membrane</keyword>
<accession>A0ABR2HKI3</accession>
<gene>
    <name evidence="2" type="ORF">PGQ11_015143</name>
</gene>
<name>A0ABR2HKI3_9PEZI</name>
<keyword evidence="3" id="KW-1185">Reference proteome</keyword>
<evidence type="ECO:0000256" key="1">
    <source>
        <dbReference type="SAM" id="Phobius"/>
    </source>
</evidence>
<comment type="caution">
    <text evidence="2">The sequence shown here is derived from an EMBL/GenBank/DDBJ whole genome shotgun (WGS) entry which is preliminary data.</text>
</comment>
<proteinExistence type="predicted"/>
<evidence type="ECO:0000313" key="2">
    <source>
        <dbReference type="EMBL" id="KAK8848663.1"/>
    </source>
</evidence>
<reference evidence="2 3" key="1">
    <citation type="journal article" date="2024" name="IMA Fungus">
        <title>Apiospora arundinis, a panoply of carbohydrate-active enzymes and secondary metabolites.</title>
        <authorList>
            <person name="Sorensen T."/>
            <person name="Petersen C."/>
            <person name="Muurmann A.T."/>
            <person name="Christiansen J.V."/>
            <person name="Brundto M.L."/>
            <person name="Overgaard C.K."/>
            <person name="Boysen A.T."/>
            <person name="Wollenberg R.D."/>
            <person name="Larsen T.O."/>
            <person name="Sorensen J.L."/>
            <person name="Nielsen K.L."/>
            <person name="Sondergaard T.E."/>
        </authorList>
    </citation>
    <scope>NUCLEOTIDE SEQUENCE [LARGE SCALE GENOMIC DNA]</scope>
    <source>
        <strain evidence="2 3">AAU 773</strain>
    </source>
</reference>
<dbReference type="Proteomes" id="UP001390339">
    <property type="component" value="Unassembled WGS sequence"/>
</dbReference>
<keyword evidence="1" id="KW-0812">Transmembrane</keyword>
<dbReference type="EMBL" id="JAPCWZ010000010">
    <property type="protein sequence ID" value="KAK8848663.1"/>
    <property type="molecule type" value="Genomic_DNA"/>
</dbReference>
<feature type="transmembrane region" description="Helical" evidence="1">
    <location>
        <begin position="39"/>
        <end position="62"/>
    </location>
</feature>
<organism evidence="2 3">
    <name type="scientific">Apiospora arundinis</name>
    <dbReference type="NCBI Taxonomy" id="335852"/>
    <lineage>
        <taxon>Eukaryota</taxon>
        <taxon>Fungi</taxon>
        <taxon>Dikarya</taxon>
        <taxon>Ascomycota</taxon>
        <taxon>Pezizomycotina</taxon>
        <taxon>Sordariomycetes</taxon>
        <taxon>Xylariomycetidae</taxon>
        <taxon>Amphisphaeriales</taxon>
        <taxon>Apiosporaceae</taxon>
        <taxon>Apiospora</taxon>
    </lineage>
</organism>